<dbReference type="EMBL" id="LRBP01000013">
    <property type="protein sequence ID" value="OII74096.1"/>
    <property type="molecule type" value="Genomic_DNA"/>
</dbReference>
<feature type="coiled-coil region" evidence="1">
    <location>
        <begin position="123"/>
        <end position="206"/>
    </location>
</feature>
<dbReference type="GeneID" id="39979688"/>
<dbReference type="PANTHER" id="PTHR23159">
    <property type="entry name" value="CENTROSOMAL PROTEIN 2"/>
    <property type="match status" value="1"/>
</dbReference>
<accession>A0A1J4MIQ3</accession>
<dbReference type="Proteomes" id="UP000186176">
    <property type="component" value="Unassembled WGS sequence"/>
</dbReference>
<feature type="coiled-coil region" evidence="1">
    <location>
        <begin position="4"/>
        <end position="52"/>
    </location>
</feature>
<dbReference type="OrthoDB" id="5566667at2759"/>
<dbReference type="InterPro" id="IPR049372">
    <property type="entry name" value="PPP1R21_C"/>
</dbReference>
<gene>
    <name evidence="3" type="ORF">cubi_02898</name>
</gene>
<evidence type="ECO:0000313" key="3">
    <source>
        <dbReference type="EMBL" id="OII74096.1"/>
    </source>
</evidence>
<keyword evidence="4" id="KW-1185">Reference proteome</keyword>
<evidence type="ECO:0000256" key="1">
    <source>
        <dbReference type="SAM" id="Coils"/>
    </source>
</evidence>
<name>A0A1J4MIQ3_9CRYT</name>
<keyword evidence="1" id="KW-0175">Coiled coil</keyword>
<proteinExistence type="predicted"/>
<evidence type="ECO:0000313" key="4">
    <source>
        <dbReference type="Proteomes" id="UP000186176"/>
    </source>
</evidence>
<evidence type="ECO:0000259" key="2">
    <source>
        <dbReference type="Pfam" id="PF21636"/>
    </source>
</evidence>
<dbReference type="AlphaFoldDB" id="A0A1J4MIQ3"/>
<dbReference type="Pfam" id="PF21636">
    <property type="entry name" value="PPP1R21_C"/>
    <property type="match status" value="1"/>
</dbReference>
<sequence length="823" mass="95853">MDEKIDLKSKYERLRKKFAQLKQQTVVLKESLETKENEFKHLKSGFEELEIKHKECVSSLDASQYRETQLKREIEEILCQLEQSKSHGNIKNDQTANQNGKMVQGILTGLLPMNGVIMNFQKNEKLEEKVAVLQEELDLKILENEKLHIKEFDLKRQHEKAIEEHLVNNAKLNNEIENLHSEINELKLKRKNEDDILDELNRLKEKDRINNKKIAELLENINLNGNNLSNKLNKIRKLVPPVNLLQLEEDYLSWVNTCRQKGCFVFLKLESLIYEFLKRVVLFVENWSECVGYYINKFSFQDNIIEGVYKKILILLKEVDRSLIDSSGVVFQNEFILEQNFTQSTLNYSMNDQNKLNNAEIKNVLVEKSKNAMDSIQNALNLQIVAFKMEFNKLSAEFQSENKKALSGLFTVIKNIKKYLSEVNCLFNFSLNLGKEPDLLYTHTLWTNSFHVAFLELRRDMKDHLTKFCAEIEEKKQFFDFVKRILVEDINFQDENISLSKSFISSHKKLIELEAMRKSLYIKMNLKIKSNIELISAELKDANKIFESFFFSKNSTLPFFNEASSDIKNDFCSSVLELSRFLDEKKDYFEKLVSSLYQHPSIICQSVNNFNELQITMRETKSKLETAPPKITLPELHILNKRIEQLEETKNEQLKTINSLMSQLNSVNQSSNLDNHKSDLNDDLPSMEAIPDCSSSEPCKLLELRKTKSGNQTQKYIHEVFESQLREANETLENTVTRLQLRINDLNDDIEVTRQSYDEQISLLSQHICSLSEKLAFTDASTLSSFNQEILCYSCESWSTLDSILNKTKGACQKCKTKLLRPK</sequence>
<comment type="caution">
    <text evidence="3">The sequence shown here is derived from an EMBL/GenBank/DDBJ whole genome shotgun (WGS) entry which is preliminary data.</text>
</comment>
<dbReference type="PANTHER" id="PTHR23159:SF31">
    <property type="entry name" value="CENTROSOME-ASSOCIATED PROTEIN CEP250 ISOFORM X1"/>
    <property type="match status" value="1"/>
</dbReference>
<protein>
    <recommendedName>
        <fullName evidence="2">Protein phosphatase 1 regulatory subunit 21 C-terminal domain-containing protein</fullName>
    </recommendedName>
</protein>
<feature type="domain" description="Protein phosphatase 1 regulatory subunit 21 C-terminal" evidence="2">
    <location>
        <begin position="728"/>
        <end position="776"/>
    </location>
</feature>
<organism evidence="3 4">
    <name type="scientific">Cryptosporidium ubiquitum</name>
    <dbReference type="NCBI Taxonomy" id="857276"/>
    <lineage>
        <taxon>Eukaryota</taxon>
        <taxon>Sar</taxon>
        <taxon>Alveolata</taxon>
        <taxon>Apicomplexa</taxon>
        <taxon>Conoidasida</taxon>
        <taxon>Coccidia</taxon>
        <taxon>Eucoccidiorida</taxon>
        <taxon>Eimeriorina</taxon>
        <taxon>Cryptosporidiidae</taxon>
        <taxon>Cryptosporidium</taxon>
    </lineage>
</organism>
<feature type="coiled-coil region" evidence="1">
    <location>
        <begin position="636"/>
        <end position="663"/>
    </location>
</feature>
<feature type="coiled-coil region" evidence="1">
    <location>
        <begin position="722"/>
        <end position="756"/>
    </location>
</feature>
<dbReference type="VEuPathDB" id="CryptoDB:cubi_02898"/>
<dbReference type="RefSeq" id="XP_028875316.1">
    <property type="nucleotide sequence ID" value="XM_029019909.1"/>
</dbReference>
<reference evidence="3 4" key="1">
    <citation type="submission" date="2016-10" db="EMBL/GenBank/DDBJ databases">
        <title>Reductive evolution of mitochondrial metabolism and differential evolution of invasion-related proteins in Cryptosporidium.</title>
        <authorList>
            <person name="Liu S."/>
            <person name="Roellig D.M."/>
            <person name="Guo Y."/>
            <person name="Li N."/>
            <person name="Frace M.A."/>
            <person name="Tang K."/>
            <person name="Zhang L."/>
            <person name="Feng Y."/>
            <person name="Xiao L."/>
        </authorList>
    </citation>
    <scope>NUCLEOTIDE SEQUENCE [LARGE SCALE GENOMIC DNA]</scope>
    <source>
        <strain evidence="3">39726</strain>
    </source>
</reference>